<evidence type="ECO:0000256" key="1">
    <source>
        <dbReference type="SAM" id="MobiDB-lite"/>
    </source>
</evidence>
<name>A0A7R9KTC6_9ACAR</name>
<dbReference type="EMBL" id="OC859693">
    <property type="protein sequence ID" value="CAD7627860.1"/>
    <property type="molecule type" value="Genomic_DNA"/>
</dbReference>
<organism evidence="2">
    <name type="scientific">Medioppia subpectinata</name>
    <dbReference type="NCBI Taxonomy" id="1979941"/>
    <lineage>
        <taxon>Eukaryota</taxon>
        <taxon>Metazoa</taxon>
        <taxon>Ecdysozoa</taxon>
        <taxon>Arthropoda</taxon>
        <taxon>Chelicerata</taxon>
        <taxon>Arachnida</taxon>
        <taxon>Acari</taxon>
        <taxon>Acariformes</taxon>
        <taxon>Sarcoptiformes</taxon>
        <taxon>Oribatida</taxon>
        <taxon>Brachypylina</taxon>
        <taxon>Oppioidea</taxon>
        <taxon>Oppiidae</taxon>
        <taxon>Medioppia</taxon>
    </lineage>
</organism>
<evidence type="ECO:0000313" key="3">
    <source>
        <dbReference type="Proteomes" id="UP000759131"/>
    </source>
</evidence>
<reference evidence="2" key="1">
    <citation type="submission" date="2020-11" db="EMBL/GenBank/DDBJ databases">
        <authorList>
            <person name="Tran Van P."/>
        </authorList>
    </citation>
    <scope>NUCLEOTIDE SEQUENCE</scope>
</reference>
<dbReference type="EMBL" id="CAJPIZ010005118">
    <property type="protein sequence ID" value="CAG2108290.1"/>
    <property type="molecule type" value="Genomic_DNA"/>
</dbReference>
<proteinExistence type="predicted"/>
<dbReference type="OrthoDB" id="6532303at2759"/>
<accession>A0A7R9KTC6</accession>
<feature type="region of interest" description="Disordered" evidence="1">
    <location>
        <begin position="14"/>
        <end position="47"/>
    </location>
</feature>
<dbReference type="Proteomes" id="UP000759131">
    <property type="component" value="Unassembled WGS sequence"/>
</dbReference>
<keyword evidence="3" id="KW-1185">Reference proteome</keyword>
<protein>
    <submittedName>
        <fullName evidence="2">Uncharacterized protein</fullName>
    </submittedName>
</protein>
<dbReference type="AlphaFoldDB" id="A0A7R9KTC6"/>
<gene>
    <name evidence="2" type="ORF">OSB1V03_LOCUS8285</name>
</gene>
<feature type="compositionally biased region" description="Polar residues" evidence="1">
    <location>
        <begin position="17"/>
        <end position="32"/>
    </location>
</feature>
<sequence>MIIETVSEMYRKRPSCPNANAKPSNDCINGQTLPPLETLPTDSSSTGLSGVNGMNMSSIYSPFDECCLNSANNSLDDPNVVYIGAVALNMDNECQVVCQIQILQSFSLAIGPFL</sequence>
<evidence type="ECO:0000313" key="2">
    <source>
        <dbReference type="EMBL" id="CAD7627860.1"/>
    </source>
</evidence>